<dbReference type="InterPro" id="IPR009078">
    <property type="entry name" value="Ferritin-like_SF"/>
</dbReference>
<dbReference type="HOGENOM" id="CLU_035354_0_1_6"/>
<name>I3CH18_9GAMM</name>
<dbReference type="EMBL" id="JH600070">
    <property type="protein sequence ID" value="EIJ42911.1"/>
    <property type="molecule type" value="Genomic_DNA"/>
</dbReference>
<dbReference type="Pfam" id="PF04305">
    <property type="entry name" value="DUF455"/>
    <property type="match status" value="1"/>
</dbReference>
<dbReference type="SUPFAM" id="SSF47240">
    <property type="entry name" value="Ferritin-like"/>
    <property type="match status" value="1"/>
</dbReference>
<reference evidence="1 2" key="1">
    <citation type="submission" date="2011-11" db="EMBL/GenBank/DDBJ databases">
        <title>Improved High-Quality Draft sequence of Beggiatoa alba B18lD.</title>
        <authorList>
            <consortium name="US DOE Joint Genome Institute"/>
            <person name="Lucas S."/>
            <person name="Han J."/>
            <person name="Lapidus A."/>
            <person name="Cheng J.-F."/>
            <person name="Goodwin L."/>
            <person name="Pitluck S."/>
            <person name="Peters L."/>
            <person name="Mikhailova N."/>
            <person name="Held B."/>
            <person name="Detter J.C."/>
            <person name="Han C."/>
            <person name="Tapia R."/>
            <person name="Land M."/>
            <person name="Hauser L."/>
            <person name="Kyrpides N."/>
            <person name="Ivanova N."/>
            <person name="Pagani I."/>
            <person name="Samuel K."/>
            <person name="Teske A."/>
            <person name="Mueller J."/>
            <person name="Woyke T."/>
        </authorList>
    </citation>
    <scope>NUCLEOTIDE SEQUENCE [LARGE SCALE GENOMIC DNA]</scope>
    <source>
        <strain evidence="1 2">B18LD</strain>
    </source>
</reference>
<accession>I3CH18</accession>
<gene>
    <name evidence="1" type="ORF">BegalDRAFT_2045</name>
</gene>
<proteinExistence type="predicted"/>
<dbReference type="PANTHER" id="PTHR42782">
    <property type="entry name" value="SI:CH73-314G15.3"/>
    <property type="match status" value="1"/>
</dbReference>
<dbReference type="PANTHER" id="PTHR42782:SF4">
    <property type="entry name" value="DUF455 DOMAIN-CONTAINING PROTEIN"/>
    <property type="match status" value="1"/>
</dbReference>
<dbReference type="InterPro" id="IPR007402">
    <property type="entry name" value="DUF455"/>
</dbReference>
<dbReference type="PIRSF" id="PIRSF012318">
    <property type="entry name" value="UCP012318"/>
    <property type="match status" value="1"/>
</dbReference>
<dbReference type="OrthoDB" id="9778629at2"/>
<dbReference type="AlphaFoldDB" id="I3CH18"/>
<dbReference type="eggNOG" id="COG2833">
    <property type="taxonomic scope" value="Bacteria"/>
</dbReference>
<dbReference type="Proteomes" id="UP000005744">
    <property type="component" value="Unassembled WGS sequence"/>
</dbReference>
<protein>
    <recommendedName>
        <fullName evidence="3">Ferritin-like domain-containing protein</fullName>
    </recommendedName>
</protein>
<dbReference type="CDD" id="cd00657">
    <property type="entry name" value="Ferritin_like"/>
    <property type="match status" value="1"/>
</dbReference>
<keyword evidence="2" id="KW-1185">Reference proteome</keyword>
<organism evidence="1 2">
    <name type="scientific">Beggiatoa alba B18LD</name>
    <dbReference type="NCBI Taxonomy" id="395493"/>
    <lineage>
        <taxon>Bacteria</taxon>
        <taxon>Pseudomonadati</taxon>
        <taxon>Pseudomonadota</taxon>
        <taxon>Gammaproteobacteria</taxon>
        <taxon>Thiotrichales</taxon>
        <taxon>Thiotrichaceae</taxon>
        <taxon>Beggiatoa</taxon>
    </lineage>
</organism>
<evidence type="ECO:0000313" key="2">
    <source>
        <dbReference type="Proteomes" id="UP000005744"/>
    </source>
</evidence>
<evidence type="ECO:0008006" key="3">
    <source>
        <dbReference type="Google" id="ProtNLM"/>
    </source>
</evidence>
<dbReference type="STRING" id="395493.BegalDRAFT_2045"/>
<evidence type="ECO:0000313" key="1">
    <source>
        <dbReference type="EMBL" id="EIJ42911.1"/>
    </source>
</evidence>
<dbReference type="InterPro" id="IPR011197">
    <property type="entry name" value="UCP012318"/>
</dbReference>
<sequence length="264" mass="30026">MNTLFSTAYQCLQLNDPTEKVRAVRQLSAQWHTEQLSLTEDSSALMVSLAGQPTSLKLVHPRDVPKRRVQTAQGQIALLHAIAHIEFNAINLALDAVYRFRQLPKAFYTDWIRVAVEEAYHYELLETELNKRCCHYGDLPAHLGLWEMAVETANDVLERMALVPRVMEARGLDATPYIMQRLQQAGSAELVAILQIILQDEIGHVAIGTRWFHYLCAERGLAPTETFLTLLKKHFTGKLHRPFNLEARLTAGFTVEELNLLEQL</sequence>